<sequence>MSVLDYFLGKRQKKSARVAKERLQLVMVHERNARNAPDFLPQMREEILAVISKYVEIDREQLQINLDHADGYEVLELNVVIPEKEA</sequence>
<evidence type="ECO:0000256" key="6">
    <source>
        <dbReference type="HAMAP-Rule" id="MF_00262"/>
    </source>
</evidence>
<dbReference type="HAMAP" id="MF_00262">
    <property type="entry name" value="MinE"/>
    <property type="match status" value="1"/>
</dbReference>
<dbReference type="FunFam" id="3.30.1070.10:FF:000001">
    <property type="entry name" value="Cell division topological specificity factor"/>
    <property type="match status" value="1"/>
</dbReference>
<dbReference type="SUPFAM" id="SSF55229">
    <property type="entry name" value="Cell division protein MinE topological specificity domain"/>
    <property type="match status" value="1"/>
</dbReference>
<dbReference type="Gene3D" id="3.30.1070.10">
    <property type="entry name" value="Cell division topological specificity factor MinE"/>
    <property type="match status" value="1"/>
</dbReference>
<dbReference type="NCBIfam" id="NF001422">
    <property type="entry name" value="PRK00296.1"/>
    <property type="match status" value="1"/>
</dbReference>
<accession>A0A1N6F7H1</accession>
<evidence type="ECO:0000256" key="3">
    <source>
        <dbReference type="ARBA" id="ARBA00022618"/>
    </source>
</evidence>
<dbReference type="GO" id="GO:0032955">
    <property type="term" value="P:regulation of division septum assembly"/>
    <property type="evidence" value="ECO:0007669"/>
    <property type="project" value="InterPro"/>
</dbReference>
<keyword evidence="8" id="KW-1185">Reference proteome</keyword>
<dbReference type="RefSeq" id="WP_074201235.1">
    <property type="nucleotide sequence ID" value="NZ_FSRE01000002.1"/>
</dbReference>
<organism evidence="7 8">
    <name type="scientific">Sulfurivirga caldicuralii</name>
    <dbReference type="NCBI Taxonomy" id="364032"/>
    <lineage>
        <taxon>Bacteria</taxon>
        <taxon>Pseudomonadati</taxon>
        <taxon>Pseudomonadota</taxon>
        <taxon>Gammaproteobacteria</taxon>
        <taxon>Thiotrichales</taxon>
        <taxon>Piscirickettsiaceae</taxon>
        <taxon>Sulfurivirga</taxon>
    </lineage>
</organism>
<name>A0A1N6F7H1_9GAMM</name>
<dbReference type="Proteomes" id="UP000198461">
    <property type="component" value="Unassembled WGS sequence"/>
</dbReference>
<dbReference type="AlphaFoldDB" id="A0A1N6F7H1"/>
<dbReference type="STRING" id="364032.SAMN05443662_0955"/>
<dbReference type="EMBL" id="FSRE01000002">
    <property type="protein sequence ID" value="SIN91221.1"/>
    <property type="molecule type" value="Genomic_DNA"/>
</dbReference>
<dbReference type="OrthoDB" id="9802655at2"/>
<protein>
    <recommendedName>
        <fullName evidence="2 6">Cell division topological specificity factor</fullName>
    </recommendedName>
</protein>
<dbReference type="Pfam" id="PF03776">
    <property type="entry name" value="MinE"/>
    <property type="match status" value="1"/>
</dbReference>
<reference evidence="7 8" key="1">
    <citation type="submission" date="2016-11" db="EMBL/GenBank/DDBJ databases">
        <authorList>
            <person name="Jaros S."/>
            <person name="Januszkiewicz K."/>
            <person name="Wedrychowicz H."/>
        </authorList>
    </citation>
    <scope>NUCLEOTIDE SEQUENCE [LARGE SCALE GENOMIC DNA]</scope>
    <source>
        <strain evidence="7 8">DSM 17737</strain>
    </source>
</reference>
<comment type="function">
    <text evidence="5 6">Prevents the cell division inhibition by proteins MinC and MinD at internal division sites while permitting inhibition at polar sites. This ensures cell division at the proper site by restricting the formation of a division septum at the midpoint of the long axis of the cell.</text>
</comment>
<dbReference type="GO" id="GO:0051301">
    <property type="term" value="P:cell division"/>
    <property type="evidence" value="ECO:0007669"/>
    <property type="project" value="UniProtKB-KW"/>
</dbReference>
<proteinExistence type="inferred from homology"/>
<comment type="similarity">
    <text evidence="1 6">Belongs to the MinE family.</text>
</comment>
<dbReference type="InterPro" id="IPR036707">
    <property type="entry name" value="MinE_sf"/>
</dbReference>
<evidence type="ECO:0000313" key="8">
    <source>
        <dbReference type="Proteomes" id="UP000198461"/>
    </source>
</evidence>
<evidence type="ECO:0000256" key="1">
    <source>
        <dbReference type="ARBA" id="ARBA00008168"/>
    </source>
</evidence>
<evidence type="ECO:0000256" key="5">
    <source>
        <dbReference type="ARBA" id="ARBA00025265"/>
    </source>
</evidence>
<evidence type="ECO:0000256" key="4">
    <source>
        <dbReference type="ARBA" id="ARBA00023306"/>
    </source>
</evidence>
<gene>
    <name evidence="6" type="primary">minE</name>
    <name evidence="7" type="ORF">SAMN05443662_0955</name>
</gene>
<dbReference type="InterPro" id="IPR005527">
    <property type="entry name" value="MinE"/>
</dbReference>
<evidence type="ECO:0000313" key="7">
    <source>
        <dbReference type="EMBL" id="SIN91221.1"/>
    </source>
</evidence>
<dbReference type="GO" id="GO:0042802">
    <property type="term" value="F:identical protein binding"/>
    <property type="evidence" value="ECO:0007669"/>
    <property type="project" value="UniProtKB-ARBA"/>
</dbReference>
<keyword evidence="4 6" id="KW-0131">Cell cycle</keyword>
<dbReference type="NCBIfam" id="TIGR01215">
    <property type="entry name" value="minE"/>
    <property type="match status" value="1"/>
</dbReference>
<keyword evidence="3 6" id="KW-0132">Cell division</keyword>
<evidence type="ECO:0000256" key="2">
    <source>
        <dbReference type="ARBA" id="ARBA00020112"/>
    </source>
</evidence>